<organism evidence="1 2">
    <name type="scientific">Microbacterium aurum</name>
    <dbReference type="NCBI Taxonomy" id="36805"/>
    <lineage>
        <taxon>Bacteria</taxon>
        <taxon>Bacillati</taxon>
        <taxon>Actinomycetota</taxon>
        <taxon>Actinomycetes</taxon>
        <taxon>Micrococcales</taxon>
        <taxon>Microbacteriaceae</taxon>
        <taxon>Microbacterium</taxon>
    </lineage>
</organism>
<dbReference type="InterPro" id="IPR027417">
    <property type="entry name" value="P-loop_NTPase"/>
</dbReference>
<protein>
    <recommendedName>
        <fullName evidence="3">AAA+ ATPase domain-containing protein</fullName>
    </recommendedName>
</protein>
<evidence type="ECO:0000313" key="1">
    <source>
        <dbReference type="EMBL" id="APZ33942.1"/>
    </source>
</evidence>
<dbReference type="KEGG" id="maur:BOH66_06470"/>
<dbReference type="Proteomes" id="UP000187185">
    <property type="component" value="Chromosome"/>
</dbReference>
<sequence>MTSPIDSEPIGHFDRESTLLPLLEAHETPQPEAMTLSQFQSLSKQERAAFDGRRLDRIVGSIDIKTPVMNELLLEVRRAALRANRAVGRTGVVLSGPPTAGKTTAAFHAMVEGLQRHQRLNPEWKNLGHCPVVYVETPSSCTAKNLMGRFLTFLDLPFTSHMTVEERTKVVTEQLVRRRTSLIVIDEMQNMAFNSRGHSETQQATKNLMNAIPAVPLYVGFNLEKKLHSDAGLGAQFASRSSLVSLGHFGNRTAEEERLWARVVYSFEKQLGLLAQEPKSLLTHCPYLWDRTRGSIGALSRLLTTVALDLIAAGDPETEFITREHLDSVKLDLTSERALLRAEENAAGARKKSARAA</sequence>
<dbReference type="AlphaFoldDB" id="A0A1P8U741"/>
<dbReference type="Gene3D" id="3.40.50.300">
    <property type="entry name" value="P-loop containing nucleotide triphosphate hydrolases"/>
    <property type="match status" value="1"/>
</dbReference>
<reference evidence="1 2" key="1">
    <citation type="submission" date="2016-12" db="EMBL/GenBank/DDBJ databases">
        <title>Complete genome sequence of Microbacterium aurum KACC 15219.</title>
        <authorList>
            <person name="Jung Y."/>
            <person name="Shin J.-H."/>
            <person name="Lee Y.-J."/>
            <person name="Yi H."/>
            <person name="Bahn Y.-S."/>
            <person name="Kim J.F."/>
            <person name="Lee D.-W."/>
        </authorList>
    </citation>
    <scope>NUCLEOTIDE SEQUENCE [LARGE SCALE GENOMIC DNA]</scope>
    <source>
        <strain evidence="1 2">KACC 15219</strain>
    </source>
</reference>
<dbReference type="RefSeq" id="WP_076690258.1">
    <property type="nucleotide sequence ID" value="NZ_CP018762.1"/>
</dbReference>
<dbReference type="InterPro" id="IPR008868">
    <property type="entry name" value="TniB"/>
</dbReference>
<evidence type="ECO:0000313" key="2">
    <source>
        <dbReference type="Proteomes" id="UP000187185"/>
    </source>
</evidence>
<dbReference type="Pfam" id="PF05621">
    <property type="entry name" value="TniB"/>
    <property type="match status" value="1"/>
</dbReference>
<gene>
    <name evidence="1" type="ORF">BOH66_06470</name>
</gene>
<name>A0A1P8U741_9MICO</name>
<dbReference type="EMBL" id="CP018762">
    <property type="protein sequence ID" value="APZ33942.1"/>
    <property type="molecule type" value="Genomic_DNA"/>
</dbReference>
<evidence type="ECO:0008006" key="3">
    <source>
        <dbReference type="Google" id="ProtNLM"/>
    </source>
</evidence>
<dbReference type="SUPFAM" id="SSF52540">
    <property type="entry name" value="P-loop containing nucleoside triphosphate hydrolases"/>
    <property type="match status" value="1"/>
</dbReference>
<proteinExistence type="predicted"/>
<accession>A0A1P8U741</accession>
<keyword evidence="2" id="KW-1185">Reference proteome</keyword>
<dbReference type="STRING" id="36805.BOH66_06470"/>